<dbReference type="PROSITE" id="PS51782">
    <property type="entry name" value="LYSM"/>
    <property type="match status" value="1"/>
</dbReference>
<evidence type="ECO:0000259" key="2">
    <source>
        <dbReference type="PROSITE" id="PS51782"/>
    </source>
</evidence>
<dbReference type="InterPro" id="IPR036779">
    <property type="entry name" value="LysM_dom_sf"/>
</dbReference>
<dbReference type="EMBL" id="CP073708">
    <property type="protein sequence ID" value="QUO40078.1"/>
    <property type="molecule type" value="Genomic_DNA"/>
</dbReference>
<name>A0A7T5EI15_9BACL</name>
<protein>
    <submittedName>
        <fullName evidence="3">LysM peptidoglycan-binding domain-containing protein</fullName>
    </submittedName>
</protein>
<dbReference type="InterPro" id="IPR018392">
    <property type="entry name" value="LysM"/>
</dbReference>
<sequence>MNYVVQPGDTLNAIAARFGVPVQELIRVNNIPAPYYIYIGQNIYVPIRPPVPTPPPTTDIDRRIRRLDERMDRAERNIRDLDRRVDRLEQRVTRLEARPRPRTT</sequence>
<dbReference type="KEGG" id="bcop:JD108_13765"/>
<evidence type="ECO:0000313" key="6">
    <source>
        <dbReference type="Proteomes" id="UP000677234"/>
    </source>
</evidence>
<evidence type="ECO:0000313" key="4">
    <source>
        <dbReference type="EMBL" id="QUO40078.1"/>
    </source>
</evidence>
<dbReference type="SMART" id="SM00257">
    <property type="entry name" value="LysM"/>
    <property type="match status" value="1"/>
</dbReference>
<dbReference type="Proteomes" id="UP000677234">
    <property type="component" value="Chromosome"/>
</dbReference>
<evidence type="ECO:0000313" key="5">
    <source>
        <dbReference type="Proteomes" id="UP000595847"/>
    </source>
</evidence>
<dbReference type="EMBL" id="CP066308">
    <property type="protein sequence ID" value="QQE73000.1"/>
    <property type="molecule type" value="Genomic_DNA"/>
</dbReference>
<dbReference type="CDD" id="cd00118">
    <property type="entry name" value="LysM"/>
    <property type="match status" value="1"/>
</dbReference>
<dbReference type="AlphaFoldDB" id="A0A7T5EI15"/>
<dbReference type="Gene3D" id="3.10.350.10">
    <property type="entry name" value="LysM domain"/>
    <property type="match status" value="1"/>
</dbReference>
<proteinExistence type="predicted"/>
<evidence type="ECO:0000256" key="1">
    <source>
        <dbReference type="SAM" id="Coils"/>
    </source>
</evidence>
<accession>A0A7T5EI15</accession>
<feature type="domain" description="LysM" evidence="2">
    <location>
        <begin position="1"/>
        <end position="45"/>
    </location>
</feature>
<feature type="coiled-coil region" evidence="1">
    <location>
        <begin position="57"/>
        <end position="98"/>
    </location>
</feature>
<reference evidence="3 5" key="1">
    <citation type="submission" date="2020-12" db="EMBL/GenBank/DDBJ databases">
        <title>strain FJAT-54423T represents a novel species of the genus Brevibacillus.</title>
        <authorList>
            <person name="Tang R."/>
        </authorList>
    </citation>
    <scope>NUCLEOTIDE SEQUENCE [LARGE SCALE GENOMIC DNA]</scope>
    <source>
        <strain evidence="3 5">FJAT-54423</strain>
    </source>
</reference>
<reference evidence="4" key="2">
    <citation type="submission" date="2021-04" db="EMBL/GenBank/DDBJ databases">
        <title>Brevibacillus composti FJAT-54423, complete genome.</title>
        <authorList>
            <person name="Tang R."/>
        </authorList>
    </citation>
    <scope>NUCLEOTIDE SEQUENCE</scope>
    <source>
        <strain evidence="4">FJAT-54424</strain>
    </source>
</reference>
<dbReference type="Proteomes" id="UP000595847">
    <property type="component" value="Chromosome"/>
</dbReference>
<organism evidence="3 5">
    <name type="scientific">Brevibacillus composti</name>
    <dbReference type="NCBI Taxonomy" id="2796470"/>
    <lineage>
        <taxon>Bacteria</taxon>
        <taxon>Bacillati</taxon>
        <taxon>Bacillota</taxon>
        <taxon>Bacilli</taxon>
        <taxon>Bacillales</taxon>
        <taxon>Paenibacillaceae</taxon>
        <taxon>Brevibacillus</taxon>
    </lineage>
</organism>
<keyword evidence="6" id="KW-1185">Reference proteome</keyword>
<dbReference type="SUPFAM" id="SSF54106">
    <property type="entry name" value="LysM domain"/>
    <property type="match status" value="1"/>
</dbReference>
<dbReference type="PANTHER" id="PTHR33734:SF22">
    <property type="entry name" value="MEMBRANE-BOUND LYTIC MUREIN TRANSGLYCOSYLASE D"/>
    <property type="match status" value="1"/>
</dbReference>
<dbReference type="Pfam" id="PF01476">
    <property type="entry name" value="LysM"/>
    <property type="match status" value="1"/>
</dbReference>
<gene>
    <name evidence="3" type="ORF">JD108_13765</name>
    <name evidence="4" type="ORF">KDJ56_13710</name>
</gene>
<keyword evidence="1" id="KW-0175">Coiled coil</keyword>
<dbReference type="Gene3D" id="1.20.5.170">
    <property type="match status" value="1"/>
</dbReference>
<evidence type="ECO:0000313" key="3">
    <source>
        <dbReference type="EMBL" id="QQE73000.1"/>
    </source>
</evidence>
<dbReference type="PANTHER" id="PTHR33734">
    <property type="entry name" value="LYSM DOMAIN-CONTAINING GPI-ANCHORED PROTEIN 2"/>
    <property type="match status" value="1"/>
</dbReference>
<dbReference type="RefSeq" id="WP_198826632.1">
    <property type="nucleotide sequence ID" value="NZ_CP066308.1"/>
</dbReference>